<name>A0A6G1H0K9_9PEZI</name>
<reference evidence="1" key="1">
    <citation type="journal article" date="2020" name="Stud. Mycol.">
        <title>101 Dothideomycetes genomes: a test case for predicting lifestyles and emergence of pathogens.</title>
        <authorList>
            <person name="Haridas S."/>
            <person name="Albert R."/>
            <person name="Binder M."/>
            <person name="Bloem J."/>
            <person name="Labutti K."/>
            <person name="Salamov A."/>
            <person name="Andreopoulos B."/>
            <person name="Baker S."/>
            <person name="Barry K."/>
            <person name="Bills G."/>
            <person name="Bluhm B."/>
            <person name="Cannon C."/>
            <person name="Castanera R."/>
            <person name="Culley D."/>
            <person name="Daum C."/>
            <person name="Ezra D."/>
            <person name="Gonzalez J."/>
            <person name="Henrissat B."/>
            <person name="Kuo A."/>
            <person name="Liang C."/>
            <person name="Lipzen A."/>
            <person name="Lutzoni F."/>
            <person name="Magnuson J."/>
            <person name="Mondo S."/>
            <person name="Nolan M."/>
            <person name="Ohm R."/>
            <person name="Pangilinan J."/>
            <person name="Park H.-J."/>
            <person name="Ramirez L."/>
            <person name="Alfaro M."/>
            <person name="Sun H."/>
            <person name="Tritt A."/>
            <person name="Yoshinaga Y."/>
            <person name="Zwiers L.-H."/>
            <person name="Turgeon B."/>
            <person name="Goodwin S."/>
            <person name="Spatafora J."/>
            <person name="Crous P."/>
            <person name="Grigoriev I."/>
        </authorList>
    </citation>
    <scope>NUCLEOTIDE SEQUENCE</scope>
    <source>
        <strain evidence="1">CBS 113979</strain>
    </source>
</reference>
<evidence type="ECO:0000313" key="2">
    <source>
        <dbReference type="Proteomes" id="UP000800041"/>
    </source>
</evidence>
<dbReference type="AlphaFoldDB" id="A0A6G1H0K9"/>
<dbReference type="EMBL" id="ML977155">
    <property type="protein sequence ID" value="KAF1986756.1"/>
    <property type="molecule type" value="Genomic_DNA"/>
</dbReference>
<sequence length="179" mass="19530">MGSTAAPQPLLCHHPDHFAFSDASIARPLLHRCGRRRTEPVSEYTLRSPLLALHRLRLCPSDSPTLSGPPQPAWASSQSSSSAALSWASWQSGGHLGLRRPLSVIQAIAGRSPTVLKYGFANGQWDLERELSLQEVQVCSLGFLRRAALMPPGDHRARVYKYAGCRTSVLKGHTDVSVL</sequence>
<protein>
    <submittedName>
        <fullName evidence="1">Uncharacterized protein</fullName>
    </submittedName>
</protein>
<gene>
    <name evidence="1" type="ORF">K402DRAFT_65624</name>
</gene>
<organism evidence="1 2">
    <name type="scientific">Aulographum hederae CBS 113979</name>
    <dbReference type="NCBI Taxonomy" id="1176131"/>
    <lineage>
        <taxon>Eukaryota</taxon>
        <taxon>Fungi</taxon>
        <taxon>Dikarya</taxon>
        <taxon>Ascomycota</taxon>
        <taxon>Pezizomycotina</taxon>
        <taxon>Dothideomycetes</taxon>
        <taxon>Pleosporomycetidae</taxon>
        <taxon>Aulographales</taxon>
        <taxon>Aulographaceae</taxon>
    </lineage>
</organism>
<evidence type="ECO:0000313" key="1">
    <source>
        <dbReference type="EMBL" id="KAF1986756.1"/>
    </source>
</evidence>
<proteinExistence type="predicted"/>
<accession>A0A6G1H0K9</accession>
<dbReference type="Proteomes" id="UP000800041">
    <property type="component" value="Unassembled WGS sequence"/>
</dbReference>
<keyword evidence="2" id="KW-1185">Reference proteome</keyword>